<dbReference type="AlphaFoldDB" id="A0A7L5BUG4"/>
<keyword evidence="4" id="KW-1185">Reference proteome</keyword>
<dbReference type="SUPFAM" id="SSF53474">
    <property type="entry name" value="alpha/beta-Hydrolases"/>
    <property type="match status" value="1"/>
</dbReference>
<evidence type="ECO:0000313" key="4">
    <source>
        <dbReference type="Proteomes" id="UP000503336"/>
    </source>
</evidence>
<protein>
    <submittedName>
        <fullName evidence="3">Alpha/beta fold hydrolase</fullName>
    </submittedName>
</protein>
<keyword evidence="1 3" id="KW-0378">Hydrolase</keyword>
<dbReference type="InterPro" id="IPR050300">
    <property type="entry name" value="GDXG_lipolytic_enzyme"/>
</dbReference>
<sequence length="274" mass="29156">MIVETRIENWDDAYANGAHIEGAADYPPRWQRLAAAFRADHGARAETDIAYGSAPRQRFDLFRPVGAARGLVVFIHGGYWRAFDKSLWSHLAAGPLARDWAVAMPSYTLAPDAKIAEIAVEIAAAIAAAAGKVEGPVRLTGHSAGGHLAARMICADQPLPAAVSARIARVVSIAGVHDLRPLIRTAINDDLRLDAEEAAAASPALRTPAPGARLLTWVGGNERPEFRRQSALLANIWAGLGAATAAHEMPGKHHFDVIDDLADPESDLVAELLA</sequence>
<dbReference type="Pfam" id="PF20434">
    <property type="entry name" value="BD-FAE"/>
    <property type="match status" value="1"/>
</dbReference>
<dbReference type="PANTHER" id="PTHR48081:SF33">
    <property type="entry name" value="KYNURENINE FORMAMIDASE"/>
    <property type="match status" value="1"/>
</dbReference>
<gene>
    <name evidence="3" type="ORF">G5B40_00370</name>
</gene>
<reference evidence="3 4" key="1">
    <citation type="submission" date="2020-02" db="EMBL/GenBank/DDBJ databases">
        <title>complete genome sequence of Rhodobacteraceae bacterium.</title>
        <authorList>
            <person name="Park J."/>
            <person name="Kim Y.-S."/>
            <person name="Kim K.-H."/>
        </authorList>
    </citation>
    <scope>NUCLEOTIDE SEQUENCE [LARGE SCALE GENOMIC DNA]</scope>
    <source>
        <strain evidence="3 4">RR4-56</strain>
    </source>
</reference>
<organism evidence="3 4">
    <name type="scientific">Pikeienuella piscinae</name>
    <dbReference type="NCBI Taxonomy" id="2748098"/>
    <lineage>
        <taxon>Bacteria</taxon>
        <taxon>Pseudomonadati</taxon>
        <taxon>Pseudomonadota</taxon>
        <taxon>Alphaproteobacteria</taxon>
        <taxon>Rhodobacterales</taxon>
        <taxon>Paracoccaceae</taxon>
        <taxon>Pikeienuella</taxon>
    </lineage>
</organism>
<feature type="domain" description="BD-FAE-like" evidence="2">
    <location>
        <begin position="70"/>
        <end position="182"/>
    </location>
</feature>
<dbReference type="GO" id="GO:0016787">
    <property type="term" value="F:hydrolase activity"/>
    <property type="evidence" value="ECO:0007669"/>
    <property type="project" value="UniProtKB-KW"/>
</dbReference>
<evidence type="ECO:0000256" key="1">
    <source>
        <dbReference type="ARBA" id="ARBA00022801"/>
    </source>
</evidence>
<dbReference type="RefSeq" id="WP_165093642.1">
    <property type="nucleotide sequence ID" value="NZ_CP049056.1"/>
</dbReference>
<evidence type="ECO:0000259" key="2">
    <source>
        <dbReference type="Pfam" id="PF20434"/>
    </source>
</evidence>
<dbReference type="KEGG" id="hdh:G5B40_00370"/>
<evidence type="ECO:0000313" key="3">
    <source>
        <dbReference type="EMBL" id="QIE54027.1"/>
    </source>
</evidence>
<dbReference type="InterPro" id="IPR049492">
    <property type="entry name" value="BD-FAE-like_dom"/>
</dbReference>
<name>A0A7L5BUG4_9RHOB</name>
<proteinExistence type="predicted"/>
<dbReference type="PANTHER" id="PTHR48081">
    <property type="entry name" value="AB HYDROLASE SUPERFAMILY PROTEIN C4A8.06C"/>
    <property type="match status" value="1"/>
</dbReference>
<dbReference type="Gene3D" id="3.40.50.1820">
    <property type="entry name" value="alpha/beta hydrolase"/>
    <property type="match status" value="1"/>
</dbReference>
<dbReference type="InterPro" id="IPR029058">
    <property type="entry name" value="AB_hydrolase_fold"/>
</dbReference>
<dbReference type="Proteomes" id="UP000503336">
    <property type="component" value="Chromosome"/>
</dbReference>
<dbReference type="EMBL" id="CP049056">
    <property type="protein sequence ID" value="QIE54027.1"/>
    <property type="molecule type" value="Genomic_DNA"/>
</dbReference>
<accession>A0A7L5BUG4</accession>